<dbReference type="AlphaFoldDB" id="A0A8S1L4A0"/>
<dbReference type="Proteomes" id="UP000688137">
    <property type="component" value="Unassembled WGS sequence"/>
</dbReference>
<evidence type="ECO:0000259" key="2">
    <source>
        <dbReference type="Pfam" id="PF13843"/>
    </source>
</evidence>
<feature type="region of interest" description="Disordered" evidence="1">
    <location>
        <begin position="985"/>
        <end position="1010"/>
    </location>
</feature>
<dbReference type="PANTHER" id="PTHR46599">
    <property type="entry name" value="PIGGYBAC TRANSPOSABLE ELEMENT-DERIVED PROTEIN 4"/>
    <property type="match status" value="1"/>
</dbReference>
<name>A0A8S1L4A0_PARPR</name>
<sequence length="1068" mass="127643">MFYNDEEEEDWGDKNEKDAEDEFQDLNPSEHKKRIPNNKAKLQPKPQKKKKDIQECEFAIDDPIKRRQLANYQHVPIRLEAGEKMNINVQYDDGQVRKFGQQKAFEEKLIPISKSGTFIYEASTGKLEKKNPGRPREDTRSLFDDPKLQKMRNNYVPKLLQRITTNNTKEVDEEEGVQDPGVSWKPVKSVHEVPESFYMRQVFDKQFSGPRSIDKNKIKSEYDAFRLFFDNDIYNTIIKHTRERYQQKVEEQIYSYIHGMVHMGIRAKKPSLMQWEFTEYELEAYFAVQIFFGIVRLSNQRDYWKSSARQKPIKKAETGRRKLRELAQEKMDRYAHWVTQRMSSIVSYEKFKTIRNCLNISGAEALKLKGRDPIWKIRDFLNQMNMRFAKYYYPGEFITIDEGMIPFAGKVQFKVYNPDKPTKWGIKEYLLCDASNTYTFQLRLYHGQTMWNNDFKQTMFVNEEDTQHRTMELVLQMCKDYEHKAHKVVMDNYYSSWMLFRELRNRGIGAVGTIRHNRTGLTKKDLTSKHFQQIYNQYHYAYYLNQSNELMLMYFQGTSEKEIALISNFLDNSLNEQHMWDISKQHYYVPHLKAPYMMYVYNKYKGGVDRRNSYVVKYRSRFPAKKWWQSVFERLFETAILNAYLIFRSYNPESSYRNKGQMRDFRINLMYQFAERYKSYEHQQEENGKNRFSYFAKIQPHTFIEGEEIVKCSECGNETKVFCQECTILKAEVVGLCHEKDTIKCQRFHEFMDFELDKNKEVIDKRKGKDPYKPNFLEKLNQRTNTKNNQQSQKKESPLVNLLNKINDQIKQEARVKQEIKREDNTNANKQTTYTIPEVKSEDESSTDSDIYIQRTTNQRLIEIHQKIEQMSMCSEEFLNGSVANSDENFAERDENEQFNYQKVDDNDNQFNQKKAQQIDDDDDYEYKNNQNEEQQKDFIKKMMEFADDEDSGNEEFQDPKDDVDQFYQQLLQEEEQAIKYQRKKQLQQQLEEESEKSNISHKSKKQQKLEQKFIETSMNGIKKSQIQSNNDLGQDLQKIISLSQDLNLINKQIIDSKSDNQNSQFDQ</sequence>
<dbReference type="Pfam" id="PF13843">
    <property type="entry name" value="DDE_Tnp_1_7"/>
    <property type="match status" value="2"/>
</dbReference>
<dbReference type="CDD" id="cd23651">
    <property type="entry name" value="PiggyMac_CRD"/>
    <property type="match status" value="1"/>
</dbReference>
<gene>
    <name evidence="3" type="ORF">PPRIM_AZ9-3.1.T0300112</name>
</gene>
<feature type="region of interest" description="Disordered" evidence="1">
    <location>
        <begin position="781"/>
        <end position="801"/>
    </location>
</feature>
<accession>A0A8S1L4A0</accession>
<evidence type="ECO:0000313" key="4">
    <source>
        <dbReference type="Proteomes" id="UP000688137"/>
    </source>
</evidence>
<dbReference type="PANTHER" id="PTHR46599:SF3">
    <property type="entry name" value="PIGGYBAC TRANSPOSABLE ELEMENT-DERIVED PROTEIN 4"/>
    <property type="match status" value="1"/>
</dbReference>
<protein>
    <recommendedName>
        <fullName evidence="2">PiggyBac transposable element-derived protein domain-containing protein</fullName>
    </recommendedName>
</protein>
<feature type="compositionally biased region" description="Polar residues" evidence="1">
    <location>
        <begin position="826"/>
        <end position="835"/>
    </location>
</feature>
<comment type="caution">
    <text evidence="3">The sequence shown here is derived from an EMBL/GenBank/DDBJ whole genome shotgun (WGS) entry which is preliminary data.</text>
</comment>
<dbReference type="EMBL" id="CAJJDM010000029">
    <property type="protein sequence ID" value="CAD8060393.1"/>
    <property type="molecule type" value="Genomic_DNA"/>
</dbReference>
<dbReference type="InterPro" id="IPR029526">
    <property type="entry name" value="PGBD"/>
</dbReference>
<evidence type="ECO:0000313" key="3">
    <source>
        <dbReference type="EMBL" id="CAD8060393.1"/>
    </source>
</evidence>
<evidence type="ECO:0000256" key="1">
    <source>
        <dbReference type="SAM" id="MobiDB-lite"/>
    </source>
</evidence>
<dbReference type="OMA" id="HTRERYQ"/>
<feature type="domain" description="PiggyBac transposable element-derived protein" evidence="2">
    <location>
        <begin position="339"/>
        <end position="644"/>
    </location>
</feature>
<feature type="compositionally biased region" description="Acidic residues" evidence="1">
    <location>
        <begin position="1"/>
        <end position="11"/>
    </location>
</feature>
<feature type="domain" description="PiggyBac transposable element-derived protein" evidence="2">
    <location>
        <begin position="221"/>
        <end position="310"/>
    </location>
</feature>
<feature type="compositionally biased region" description="Polar residues" evidence="1">
    <location>
        <begin position="782"/>
        <end position="792"/>
    </location>
</feature>
<organism evidence="3 4">
    <name type="scientific">Paramecium primaurelia</name>
    <dbReference type="NCBI Taxonomy" id="5886"/>
    <lineage>
        <taxon>Eukaryota</taxon>
        <taxon>Sar</taxon>
        <taxon>Alveolata</taxon>
        <taxon>Ciliophora</taxon>
        <taxon>Intramacronucleata</taxon>
        <taxon>Oligohymenophorea</taxon>
        <taxon>Peniculida</taxon>
        <taxon>Parameciidae</taxon>
        <taxon>Paramecium</taxon>
    </lineage>
</organism>
<keyword evidence="4" id="KW-1185">Reference proteome</keyword>
<feature type="region of interest" description="Disordered" evidence="1">
    <location>
        <begin position="825"/>
        <end position="851"/>
    </location>
</feature>
<proteinExistence type="predicted"/>
<feature type="region of interest" description="Disordered" evidence="1">
    <location>
        <begin position="1"/>
        <end position="53"/>
    </location>
</feature>
<reference evidence="3" key="1">
    <citation type="submission" date="2021-01" db="EMBL/GenBank/DDBJ databases">
        <authorList>
            <consortium name="Genoscope - CEA"/>
            <person name="William W."/>
        </authorList>
    </citation>
    <scope>NUCLEOTIDE SEQUENCE</scope>
</reference>